<evidence type="ECO:0000313" key="2">
    <source>
        <dbReference type="EMBL" id="KIM38630.1"/>
    </source>
</evidence>
<keyword evidence="3" id="KW-1185">Reference proteome</keyword>
<name>A0A0C3BPU4_HEBCY</name>
<feature type="region of interest" description="Disordered" evidence="1">
    <location>
        <begin position="1"/>
        <end position="45"/>
    </location>
</feature>
<sequence>MPVNPQLRRSKKCYDEEHDTHYPKSVVGRDRGTGERPTMHRASKSNMKATIWRNARSTQYTRVLHNVQRRSSVRPSTLDN</sequence>
<dbReference type="EMBL" id="KN831789">
    <property type="protein sequence ID" value="KIM38630.1"/>
    <property type="molecule type" value="Genomic_DNA"/>
</dbReference>
<evidence type="ECO:0000256" key="1">
    <source>
        <dbReference type="SAM" id="MobiDB-lite"/>
    </source>
</evidence>
<dbReference type="HOGENOM" id="CLU_2590030_0_0_1"/>
<reference evidence="3" key="2">
    <citation type="submission" date="2015-01" db="EMBL/GenBank/DDBJ databases">
        <title>Evolutionary Origins and Diversification of the Mycorrhizal Mutualists.</title>
        <authorList>
            <consortium name="DOE Joint Genome Institute"/>
            <consortium name="Mycorrhizal Genomics Consortium"/>
            <person name="Kohler A."/>
            <person name="Kuo A."/>
            <person name="Nagy L.G."/>
            <person name="Floudas D."/>
            <person name="Copeland A."/>
            <person name="Barry K.W."/>
            <person name="Cichocki N."/>
            <person name="Veneault-Fourrey C."/>
            <person name="LaButti K."/>
            <person name="Lindquist E.A."/>
            <person name="Lipzen A."/>
            <person name="Lundell T."/>
            <person name="Morin E."/>
            <person name="Murat C."/>
            <person name="Riley R."/>
            <person name="Ohm R."/>
            <person name="Sun H."/>
            <person name="Tunlid A."/>
            <person name="Henrissat B."/>
            <person name="Grigoriev I.V."/>
            <person name="Hibbett D.S."/>
            <person name="Martin F."/>
        </authorList>
    </citation>
    <scope>NUCLEOTIDE SEQUENCE [LARGE SCALE GENOMIC DNA]</scope>
    <source>
        <strain evidence="3">h7</strain>
    </source>
</reference>
<gene>
    <name evidence="2" type="ORF">M413DRAFT_447618</name>
</gene>
<protein>
    <submittedName>
        <fullName evidence="2">Uncharacterized protein</fullName>
    </submittedName>
</protein>
<proteinExistence type="predicted"/>
<accession>A0A0C3BPU4</accession>
<evidence type="ECO:0000313" key="3">
    <source>
        <dbReference type="Proteomes" id="UP000053424"/>
    </source>
</evidence>
<feature type="compositionally biased region" description="Basic and acidic residues" evidence="1">
    <location>
        <begin position="12"/>
        <end position="38"/>
    </location>
</feature>
<dbReference type="AlphaFoldDB" id="A0A0C3BPU4"/>
<organism evidence="2 3">
    <name type="scientific">Hebeloma cylindrosporum</name>
    <dbReference type="NCBI Taxonomy" id="76867"/>
    <lineage>
        <taxon>Eukaryota</taxon>
        <taxon>Fungi</taxon>
        <taxon>Dikarya</taxon>
        <taxon>Basidiomycota</taxon>
        <taxon>Agaricomycotina</taxon>
        <taxon>Agaricomycetes</taxon>
        <taxon>Agaricomycetidae</taxon>
        <taxon>Agaricales</taxon>
        <taxon>Agaricineae</taxon>
        <taxon>Hymenogastraceae</taxon>
        <taxon>Hebeloma</taxon>
    </lineage>
</organism>
<dbReference type="Proteomes" id="UP000053424">
    <property type="component" value="Unassembled WGS sequence"/>
</dbReference>
<reference evidence="2 3" key="1">
    <citation type="submission" date="2014-04" db="EMBL/GenBank/DDBJ databases">
        <authorList>
            <consortium name="DOE Joint Genome Institute"/>
            <person name="Kuo A."/>
            <person name="Gay G."/>
            <person name="Dore J."/>
            <person name="Kohler A."/>
            <person name="Nagy L.G."/>
            <person name="Floudas D."/>
            <person name="Copeland A."/>
            <person name="Barry K.W."/>
            <person name="Cichocki N."/>
            <person name="Veneault-Fourrey C."/>
            <person name="LaButti K."/>
            <person name="Lindquist E.A."/>
            <person name="Lipzen A."/>
            <person name="Lundell T."/>
            <person name="Morin E."/>
            <person name="Murat C."/>
            <person name="Sun H."/>
            <person name="Tunlid A."/>
            <person name="Henrissat B."/>
            <person name="Grigoriev I.V."/>
            <person name="Hibbett D.S."/>
            <person name="Martin F."/>
            <person name="Nordberg H.P."/>
            <person name="Cantor M.N."/>
            <person name="Hua S.X."/>
        </authorList>
    </citation>
    <scope>NUCLEOTIDE SEQUENCE [LARGE SCALE GENOMIC DNA]</scope>
    <source>
        <strain evidence="3">h7</strain>
    </source>
</reference>